<dbReference type="OrthoDB" id="7441206at2"/>
<keyword evidence="4" id="KW-1185">Reference proteome</keyword>
<feature type="domain" description="S-Me-THD-like C-terminal" evidence="2">
    <location>
        <begin position="175"/>
        <end position="364"/>
    </location>
</feature>
<dbReference type="Pfam" id="PF06032">
    <property type="entry name" value="S-Me-THD_N"/>
    <property type="match status" value="1"/>
</dbReference>
<evidence type="ECO:0000313" key="4">
    <source>
        <dbReference type="Proteomes" id="UP000284841"/>
    </source>
</evidence>
<evidence type="ECO:0000313" key="3">
    <source>
        <dbReference type="EMBL" id="RHJ88013.1"/>
    </source>
</evidence>
<dbReference type="AlphaFoldDB" id="A0A415E2X4"/>
<dbReference type="Gene3D" id="2.40.390.10">
    <property type="entry name" value="CV3147-like"/>
    <property type="match status" value="1"/>
</dbReference>
<dbReference type="Proteomes" id="UP000284841">
    <property type="component" value="Unassembled WGS sequence"/>
</dbReference>
<gene>
    <name evidence="3" type="ORF">DW099_06220</name>
</gene>
<protein>
    <submittedName>
        <fullName evidence="3">DUF917 domain-containing protein</fullName>
    </submittedName>
</protein>
<dbReference type="Gene3D" id="3.40.1610.10">
    <property type="entry name" value="CV3147-like domain"/>
    <property type="match status" value="1"/>
</dbReference>
<comment type="caution">
    <text evidence="3">The sequence shown here is derived from an EMBL/GenBank/DDBJ whole genome shotgun (WGS) entry which is preliminary data.</text>
</comment>
<organism evidence="3 4">
    <name type="scientific">Emergencia timonensis</name>
    <dbReference type="NCBI Taxonomy" id="1776384"/>
    <lineage>
        <taxon>Bacteria</taxon>
        <taxon>Bacillati</taxon>
        <taxon>Bacillota</taxon>
        <taxon>Clostridia</taxon>
        <taxon>Peptostreptococcales</taxon>
        <taxon>Anaerovoracaceae</taxon>
        <taxon>Emergencia</taxon>
    </lineage>
</organism>
<feature type="domain" description="S-Me-THD N-terminal" evidence="1">
    <location>
        <begin position="8"/>
        <end position="171"/>
    </location>
</feature>
<dbReference type="STRING" id="1776384.GCA_900086585_03567"/>
<dbReference type="InterPro" id="IPR048350">
    <property type="entry name" value="S-Me-THD-like_C"/>
</dbReference>
<evidence type="ECO:0000259" key="1">
    <source>
        <dbReference type="Pfam" id="PF06032"/>
    </source>
</evidence>
<dbReference type="EMBL" id="QRMS01000002">
    <property type="protein sequence ID" value="RHJ88013.1"/>
    <property type="molecule type" value="Genomic_DNA"/>
</dbReference>
<dbReference type="Pfam" id="PF20906">
    <property type="entry name" value="S-Me-THD_C"/>
    <property type="match status" value="1"/>
</dbReference>
<dbReference type="InterPro" id="IPR027479">
    <property type="entry name" value="S-Me-THD_N_sf"/>
</dbReference>
<accession>A0A415E2X4</accession>
<name>A0A415E2X4_9FIRM</name>
<dbReference type="InterPro" id="IPR024071">
    <property type="entry name" value="S-Me-THD_C_sf"/>
</dbReference>
<sequence>MKELNKQDMIDLLYGCTVLGTGGGGKIEHGFDIMKEDFEMNRTLMLADLDEIPDDAYITIPYGCGAPAAVGAELPPDLDRLPKVEASAVVAFQTLEKEIGHKFFAVSSSELGGMNTAEALHIACLLGIPLADGDPAGRSVPELSQSTFYLKGLRSDPMAVVTKFGEVMILKDMIDDFRIETLVRSIATVSGDDISVCDHPMTGKQYREAIIPGAISYALEIGQLLRKAQETNTSGLTVTAQIASKMGGKVLFHGTVTDMPWELRDGFQFGDIYLAGIDAYQGEEYQITFKNENIASYRNGSIDITVPDLICMIDKNGLPMTTPDFQIGDEMNVLALPAPEMWRCQKGLEVFGPRYFGIDADYVPFDQQ</sequence>
<dbReference type="InterPro" id="IPR010318">
    <property type="entry name" value="S-Me-THD_N"/>
</dbReference>
<dbReference type="RefSeq" id="WP_118334463.1">
    <property type="nucleotide sequence ID" value="NZ_AP025567.1"/>
</dbReference>
<reference evidence="3 4" key="1">
    <citation type="submission" date="2018-08" db="EMBL/GenBank/DDBJ databases">
        <title>A genome reference for cultivated species of the human gut microbiota.</title>
        <authorList>
            <person name="Zou Y."/>
            <person name="Xue W."/>
            <person name="Luo G."/>
        </authorList>
    </citation>
    <scope>NUCLEOTIDE SEQUENCE [LARGE SCALE GENOMIC DNA]</scope>
    <source>
        <strain evidence="3 4">AM07-24</strain>
    </source>
</reference>
<evidence type="ECO:0000259" key="2">
    <source>
        <dbReference type="Pfam" id="PF20906"/>
    </source>
</evidence>
<dbReference type="SUPFAM" id="SSF160991">
    <property type="entry name" value="CV3147-like"/>
    <property type="match status" value="1"/>
</dbReference>
<proteinExistence type="predicted"/>